<proteinExistence type="predicted"/>
<reference evidence="1 2" key="1">
    <citation type="submission" date="2020-03" db="EMBL/GenBank/DDBJ databases">
        <title>Two novel Motilibacter sp.</title>
        <authorList>
            <person name="Liu S."/>
        </authorList>
    </citation>
    <scope>NUCLEOTIDE SEQUENCE [LARGE SCALE GENOMIC DNA]</scope>
    <source>
        <strain evidence="1 2">E257</strain>
    </source>
</reference>
<dbReference type="Pfam" id="PF04199">
    <property type="entry name" value="Cyclase"/>
    <property type="match status" value="1"/>
</dbReference>
<dbReference type="InterPro" id="IPR037175">
    <property type="entry name" value="KFase_sf"/>
</dbReference>
<dbReference type="PANTHER" id="PTHR31118">
    <property type="entry name" value="CYCLASE-LIKE PROTEIN 2"/>
    <property type="match status" value="1"/>
</dbReference>
<name>A0ABX0GSK8_9ACTN</name>
<organism evidence="1 2">
    <name type="scientific">Motilibacter deserti</name>
    <dbReference type="NCBI Taxonomy" id="2714956"/>
    <lineage>
        <taxon>Bacteria</taxon>
        <taxon>Bacillati</taxon>
        <taxon>Actinomycetota</taxon>
        <taxon>Actinomycetes</taxon>
        <taxon>Motilibacterales</taxon>
        <taxon>Motilibacteraceae</taxon>
        <taxon>Motilibacter</taxon>
    </lineage>
</organism>
<accession>A0ABX0GSK8</accession>
<evidence type="ECO:0000313" key="2">
    <source>
        <dbReference type="Proteomes" id="UP000800981"/>
    </source>
</evidence>
<dbReference type="Gene3D" id="3.50.30.50">
    <property type="entry name" value="Putative cyclase"/>
    <property type="match status" value="1"/>
</dbReference>
<keyword evidence="2" id="KW-1185">Reference proteome</keyword>
<evidence type="ECO:0000313" key="1">
    <source>
        <dbReference type="EMBL" id="NHC13857.1"/>
    </source>
</evidence>
<dbReference type="EMBL" id="JAANNP010000003">
    <property type="protein sequence ID" value="NHC13857.1"/>
    <property type="molecule type" value="Genomic_DNA"/>
</dbReference>
<dbReference type="InterPro" id="IPR007325">
    <property type="entry name" value="KFase/CYL"/>
</dbReference>
<sequence>MVTYPGIAAPVLRTVVDRHESAARLAAGVSFEILAVDMVANTGTYLDAPRHYDADGADIASLPLERLVDVPVTLVDVRGDGPVDAERLASVAWARGNAVLLWTGWSRHWGTPAYAAGGPFVAADAVEVLLAAEPALVGIDALNIDRPTDPSRPAHHRLLHAGVPIVEHLTALDELHALTGGEPGRARFTALPAPFLQLGTFPVRAVASVAVDR</sequence>
<dbReference type="Proteomes" id="UP000800981">
    <property type="component" value="Unassembled WGS sequence"/>
</dbReference>
<protein>
    <submittedName>
        <fullName evidence="1">Cyclase family protein</fullName>
    </submittedName>
</protein>
<gene>
    <name evidence="1" type="ORF">G9H71_08690</name>
</gene>
<comment type="caution">
    <text evidence="1">The sequence shown here is derived from an EMBL/GenBank/DDBJ whole genome shotgun (WGS) entry which is preliminary data.</text>
</comment>
<dbReference type="PANTHER" id="PTHR31118:SF32">
    <property type="entry name" value="KYNURENINE FORMAMIDASE"/>
    <property type="match status" value="1"/>
</dbReference>
<dbReference type="SUPFAM" id="SSF102198">
    <property type="entry name" value="Putative cyclase"/>
    <property type="match status" value="1"/>
</dbReference>